<dbReference type="PANTHER" id="PTHR31649:SF1">
    <property type="entry name" value="FARNESOIC ACID O-METHYL TRANSFERASE DOMAIN-CONTAINING PROTEIN"/>
    <property type="match status" value="1"/>
</dbReference>
<keyword evidence="2" id="KW-1185">Reference proteome</keyword>
<name>A0A7R9AFP3_9CRUS</name>
<accession>A0A7R9AFP3</accession>
<evidence type="ECO:0000313" key="1">
    <source>
        <dbReference type="EMBL" id="CAD7253377.1"/>
    </source>
</evidence>
<reference evidence="1" key="1">
    <citation type="submission" date="2020-11" db="EMBL/GenBank/DDBJ databases">
        <authorList>
            <person name="Tran Van P."/>
        </authorList>
    </citation>
    <scope>NUCLEOTIDE SEQUENCE</scope>
</reference>
<dbReference type="AlphaFoldDB" id="A0A7R9AFP3"/>
<dbReference type="EMBL" id="CAJPEV010005752">
    <property type="protein sequence ID" value="CAG0903471.1"/>
    <property type="molecule type" value="Genomic_DNA"/>
</dbReference>
<sequence length="199" mass="22418">MFPCRFRGNEMEGWVKKMRRFDLLEKDFKMSGVLEIFLREPNIQECIWKCDINQHKSGGCDGVNYNPKMGDCELVASGSSGLIPESGWLAYSSLHHRKYNMVVEWVKASRGEYPFGAVECGKTSSGEILYVLVNRTKGNLDWVASSSVPAGALKGGRVTNADVLFICRAWLNQNLLCGKASCELRFLPFPSPRRKKEVK</sequence>
<dbReference type="Proteomes" id="UP000677054">
    <property type="component" value="Unassembled WGS sequence"/>
</dbReference>
<dbReference type="Pfam" id="PF11901">
    <property type="entry name" value="DM9"/>
    <property type="match status" value="1"/>
</dbReference>
<proteinExistence type="predicted"/>
<evidence type="ECO:0008006" key="3">
    <source>
        <dbReference type="Google" id="ProtNLM"/>
    </source>
</evidence>
<gene>
    <name evidence="1" type="ORF">DSTB1V02_LOCUS13127</name>
</gene>
<dbReference type="InterPro" id="IPR006616">
    <property type="entry name" value="DM9_repeat"/>
</dbReference>
<dbReference type="EMBL" id="LR905269">
    <property type="protein sequence ID" value="CAD7253377.1"/>
    <property type="molecule type" value="Genomic_DNA"/>
</dbReference>
<organism evidence="1">
    <name type="scientific">Darwinula stevensoni</name>
    <dbReference type="NCBI Taxonomy" id="69355"/>
    <lineage>
        <taxon>Eukaryota</taxon>
        <taxon>Metazoa</taxon>
        <taxon>Ecdysozoa</taxon>
        <taxon>Arthropoda</taxon>
        <taxon>Crustacea</taxon>
        <taxon>Oligostraca</taxon>
        <taxon>Ostracoda</taxon>
        <taxon>Podocopa</taxon>
        <taxon>Podocopida</taxon>
        <taxon>Darwinulocopina</taxon>
        <taxon>Darwinuloidea</taxon>
        <taxon>Darwinulidae</taxon>
        <taxon>Darwinula</taxon>
    </lineage>
</organism>
<dbReference type="OrthoDB" id="1925699at2759"/>
<protein>
    <recommendedName>
        <fullName evidence="3">Apple domain-containing protein</fullName>
    </recommendedName>
</protein>
<evidence type="ECO:0000313" key="2">
    <source>
        <dbReference type="Proteomes" id="UP000677054"/>
    </source>
</evidence>
<dbReference type="PANTHER" id="PTHR31649">
    <property type="entry name" value="AGAP009604-PA"/>
    <property type="match status" value="1"/>
</dbReference>